<proteinExistence type="predicted"/>
<name>A0A923LMX4_9FIRM</name>
<keyword evidence="2" id="KW-0812">Transmembrane</keyword>
<evidence type="ECO:0000313" key="4">
    <source>
        <dbReference type="Proteomes" id="UP000606720"/>
    </source>
</evidence>
<keyword evidence="2" id="KW-1133">Transmembrane helix</keyword>
<evidence type="ECO:0000313" key="3">
    <source>
        <dbReference type="EMBL" id="MBC5713834.1"/>
    </source>
</evidence>
<gene>
    <name evidence="3" type="ORF">H8S17_06320</name>
</gene>
<dbReference type="EMBL" id="JACOPH010000003">
    <property type="protein sequence ID" value="MBC5713834.1"/>
    <property type="molecule type" value="Genomic_DNA"/>
</dbReference>
<feature type="region of interest" description="Disordered" evidence="1">
    <location>
        <begin position="1"/>
        <end position="20"/>
    </location>
</feature>
<dbReference type="AlphaFoldDB" id="A0A923LMX4"/>
<comment type="caution">
    <text evidence="3">The sequence shown here is derived from an EMBL/GenBank/DDBJ whole genome shotgun (WGS) entry which is preliminary data.</text>
</comment>
<feature type="compositionally biased region" description="Polar residues" evidence="1">
    <location>
        <begin position="1"/>
        <end position="10"/>
    </location>
</feature>
<dbReference type="Proteomes" id="UP000606720">
    <property type="component" value="Unassembled WGS sequence"/>
</dbReference>
<evidence type="ECO:0000256" key="1">
    <source>
        <dbReference type="SAM" id="MobiDB-lite"/>
    </source>
</evidence>
<feature type="transmembrane region" description="Helical" evidence="2">
    <location>
        <begin position="77"/>
        <end position="97"/>
    </location>
</feature>
<keyword evidence="2" id="KW-0472">Membrane</keyword>
<organism evidence="3 4">
    <name type="scientific">Roseburia zhanii</name>
    <dbReference type="NCBI Taxonomy" id="2763064"/>
    <lineage>
        <taxon>Bacteria</taxon>
        <taxon>Bacillati</taxon>
        <taxon>Bacillota</taxon>
        <taxon>Clostridia</taxon>
        <taxon>Lachnospirales</taxon>
        <taxon>Lachnospiraceae</taxon>
        <taxon>Roseburia</taxon>
    </lineage>
</organism>
<feature type="transmembrane region" description="Helical" evidence="2">
    <location>
        <begin position="43"/>
        <end position="65"/>
    </location>
</feature>
<evidence type="ECO:0000256" key="2">
    <source>
        <dbReference type="SAM" id="Phobius"/>
    </source>
</evidence>
<accession>A0A923LMX4</accession>
<keyword evidence="4" id="KW-1185">Reference proteome</keyword>
<reference evidence="3" key="1">
    <citation type="submission" date="2020-08" db="EMBL/GenBank/DDBJ databases">
        <title>Genome public.</title>
        <authorList>
            <person name="Liu C."/>
            <person name="Sun Q."/>
        </authorList>
    </citation>
    <scope>NUCLEOTIDE SEQUENCE</scope>
    <source>
        <strain evidence="3">BX1005</strain>
    </source>
</reference>
<sequence length="183" mass="20699">MCNLENQNEPANRPDDLLTAGGSTGSKVFVESSKKLEDVRSTAYTFTIVGGIGFIAVILLALGILPLKLESFNRTMMAVVMGILFLIFFGVGIRSFLEMKSLKQSSSNEEIRTKTLSEQFFAQADADKIDHAIFDRDNLSVEQLYFRRYEVMKQILLNMDSTLEESYLDYLIESFYGTLFPEN</sequence>
<protein>
    <submittedName>
        <fullName evidence="3">Uncharacterized protein</fullName>
    </submittedName>
</protein>
<dbReference type="RefSeq" id="WP_186866649.1">
    <property type="nucleotide sequence ID" value="NZ_JACOPH010000003.1"/>
</dbReference>